<dbReference type="InterPro" id="IPR025558">
    <property type="entry name" value="DUF4283"/>
</dbReference>
<evidence type="ECO:0000256" key="1">
    <source>
        <dbReference type="SAM" id="MobiDB-lite"/>
    </source>
</evidence>
<accession>A0AAV3NX50</accession>
<sequence length="347" mass="39722">MNNSPSQSPPPTSLDRRGWIIQIDQEQAIANRTRLSRSLIGLIRDVEFFSADRVQAYVDSCWLLRGVVDVERRGSIYLCNFSVEEDMDDVISRSPLNINGALLILQHWTPNIVFSNFDISHTNIWVQIHGIPVEYFEESNVSRQIRVAGDIVVLDWNTTIYLFDPLVNQSNDNNSNEDQGHHYHSDDSSERINPHNNSPLYFEDSDETIGSSDDDNSGNSRGSRNQPNPVINPNTTINHTIQPPPPSNNTLNHNSANQNIHHPTPRRTTILQIVQLNPSRRPLHSHQKPQPFHQSKYQTHYKSQAHPHYHPPSQSQPIQHNQSNHQSQPFLKPLYKSYAQPPLYPQS</sequence>
<protein>
    <recommendedName>
        <fullName evidence="2">DUF4283 domain-containing protein</fullName>
    </recommendedName>
</protein>
<feature type="compositionally biased region" description="Polar residues" evidence="1">
    <location>
        <begin position="292"/>
        <end position="302"/>
    </location>
</feature>
<reference evidence="3 4" key="1">
    <citation type="submission" date="2024-01" db="EMBL/GenBank/DDBJ databases">
        <title>The complete chloroplast genome sequence of Lithospermum erythrorhizon: insights into the phylogenetic relationship among Boraginaceae species and the maternal lineages of purple gromwells.</title>
        <authorList>
            <person name="Okada T."/>
            <person name="Watanabe K."/>
        </authorList>
    </citation>
    <scope>NUCLEOTIDE SEQUENCE [LARGE SCALE GENOMIC DNA]</scope>
</reference>
<feature type="compositionally biased region" description="Low complexity" evidence="1">
    <location>
        <begin position="311"/>
        <end position="329"/>
    </location>
</feature>
<dbReference type="PANTHER" id="PTHR31286:SF180">
    <property type="entry name" value="OS10G0362600 PROTEIN"/>
    <property type="match status" value="1"/>
</dbReference>
<feature type="compositionally biased region" description="Acidic residues" evidence="1">
    <location>
        <begin position="203"/>
        <end position="216"/>
    </location>
</feature>
<feature type="compositionally biased region" description="Polar residues" evidence="1">
    <location>
        <begin position="248"/>
        <end position="264"/>
    </location>
</feature>
<evidence type="ECO:0000259" key="2">
    <source>
        <dbReference type="Pfam" id="PF14111"/>
    </source>
</evidence>
<dbReference type="EMBL" id="BAABME010015876">
    <property type="protein sequence ID" value="GAA0143417.1"/>
    <property type="molecule type" value="Genomic_DNA"/>
</dbReference>
<gene>
    <name evidence="3" type="ORF">LIER_35741</name>
</gene>
<dbReference type="Proteomes" id="UP001454036">
    <property type="component" value="Unassembled WGS sequence"/>
</dbReference>
<evidence type="ECO:0000313" key="3">
    <source>
        <dbReference type="EMBL" id="GAA0143417.1"/>
    </source>
</evidence>
<feature type="domain" description="DUF4283" evidence="2">
    <location>
        <begin position="34"/>
        <end position="114"/>
    </location>
</feature>
<dbReference type="AlphaFoldDB" id="A0AAV3NX50"/>
<dbReference type="Pfam" id="PF14111">
    <property type="entry name" value="DUF4283"/>
    <property type="match status" value="1"/>
</dbReference>
<evidence type="ECO:0000313" key="4">
    <source>
        <dbReference type="Proteomes" id="UP001454036"/>
    </source>
</evidence>
<proteinExistence type="predicted"/>
<dbReference type="InterPro" id="IPR040256">
    <property type="entry name" value="At4g02000-like"/>
</dbReference>
<feature type="compositionally biased region" description="Low complexity" evidence="1">
    <location>
        <begin position="217"/>
        <end position="241"/>
    </location>
</feature>
<dbReference type="PANTHER" id="PTHR31286">
    <property type="entry name" value="GLYCINE-RICH CELL WALL STRUCTURAL PROTEIN 1.8-LIKE"/>
    <property type="match status" value="1"/>
</dbReference>
<keyword evidence="4" id="KW-1185">Reference proteome</keyword>
<organism evidence="3 4">
    <name type="scientific">Lithospermum erythrorhizon</name>
    <name type="common">Purple gromwell</name>
    <name type="synonym">Lithospermum officinale var. erythrorhizon</name>
    <dbReference type="NCBI Taxonomy" id="34254"/>
    <lineage>
        <taxon>Eukaryota</taxon>
        <taxon>Viridiplantae</taxon>
        <taxon>Streptophyta</taxon>
        <taxon>Embryophyta</taxon>
        <taxon>Tracheophyta</taxon>
        <taxon>Spermatophyta</taxon>
        <taxon>Magnoliopsida</taxon>
        <taxon>eudicotyledons</taxon>
        <taxon>Gunneridae</taxon>
        <taxon>Pentapetalae</taxon>
        <taxon>asterids</taxon>
        <taxon>lamiids</taxon>
        <taxon>Boraginales</taxon>
        <taxon>Boraginaceae</taxon>
        <taxon>Boraginoideae</taxon>
        <taxon>Lithospermeae</taxon>
        <taxon>Lithospermum</taxon>
    </lineage>
</organism>
<feature type="compositionally biased region" description="Basic and acidic residues" evidence="1">
    <location>
        <begin position="178"/>
        <end position="193"/>
    </location>
</feature>
<name>A0AAV3NX50_LITER</name>
<comment type="caution">
    <text evidence="3">The sequence shown here is derived from an EMBL/GenBank/DDBJ whole genome shotgun (WGS) entry which is preliminary data.</text>
</comment>
<feature type="region of interest" description="Disordered" evidence="1">
    <location>
        <begin position="280"/>
        <end position="347"/>
    </location>
</feature>
<feature type="region of interest" description="Disordered" evidence="1">
    <location>
        <begin position="171"/>
        <end position="264"/>
    </location>
</feature>